<dbReference type="OrthoDB" id="5431571at2"/>
<gene>
    <name evidence="2" type="ORF">GTA51_09080</name>
</gene>
<dbReference type="EMBL" id="WVUD01000012">
    <property type="protein sequence ID" value="MYL83284.1"/>
    <property type="molecule type" value="Genomic_DNA"/>
</dbReference>
<evidence type="ECO:0000256" key="1">
    <source>
        <dbReference type="SAM" id="SignalP"/>
    </source>
</evidence>
<dbReference type="AlphaFoldDB" id="A0A7C9ILJ9"/>
<dbReference type="RefSeq" id="WP_160960447.1">
    <property type="nucleotide sequence ID" value="NZ_WVUD01000012.1"/>
</dbReference>
<feature type="chain" id="PRO_5028813686" evidence="1">
    <location>
        <begin position="20"/>
        <end position="202"/>
    </location>
</feature>
<keyword evidence="3" id="KW-1185">Reference proteome</keyword>
<evidence type="ECO:0000313" key="2">
    <source>
        <dbReference type="EMBL" id="MYL83284.1"/>
    </source>
</evidence>
<dbReference type="InterPro" id="IPR032621">
    <property type="entry name" value="DUF4881"/>
</dbReference>
<feature type="signal peptide" evidence="1">
    <location>
        <begin position="1"/>
        <end position="19"/>
    </location>
</feature>
<evidence type="ECO:0000313" key="3">
    <source>
        <dbReference type="Proteomes" id="UP000482487"/>
    </source>
</evidence>
<dbReference type="PROSITE" id="PS51257">
    <property type="entry name" value="PROKAR_LIPOPROTEIN"/>
    <property type="match status" value="1"/>
</dbReference>
<dbReference type="Proteomes" id="UP000482487">
    <property type="component" value="Unassembled WGS sequence"/>
</dbReference>
<comment type="caution">
    <text evidence="2">The sequence shown here is derived from an EMBL/GenBank/DDBJ whole genome shotgun (WGS) entry which is preliminary data.</text>
</comment>
<reference evidence="2 3" key="1">
    <citation type="submission" date="2020-01" db="EMBL/GenBank/DDBJ databases">
        <title>Genome sequence of Desulfovibrio aerotolerans DSM 16695(T).</title>
        <authorList>
            <person name="Karnachuk O."/>
            <person name="Avakyan M."/>
            <person name="Mardanov A."/>
            <person name="Kadnikov V."/>
            <person name="Ravin N."/>
        </authorList>
    </citation>
    <scope>NUCLEOTIDE SEQUENCE [LARGE SCALE GENOMIC DNA]</scope>
    <source>
        <strain evidence="2 3">DSM 16695</strain>
    </source>
</reference>
<sequence length="202" mass="22785">MRTILKKMLLAALPVVFLAGCVEYGKVDQGRTVAVDKDKKTVTFIRDKANDWQKPDYTYLPALTYSFPTVPAEMGEIPKAGLRMKMDADKSQIVLYDPKKQNFETIAIQIVDKQEGIDGKHPLVYDVAADKAKVFPALDKDKKTVTIYSGRQKLLVTFIVPEEYAALPATAWDSGDEVRVYYKEDGKALRLMNVTKTNIFKK</sequence>
<dbReference type="Pfam" id="PF16222">
    <property type="entry name" value="DUF4881"/>
    <property type="match status" value="1"/>
</dbReference>
<accession>A0A7C9ILJ9</accession>
<name>A0A7C9ILJ9_9BACT</name>
<keyword evidence="1" id="KW-0732">Signal</keyword>
<proteinExistence type="predicted"/>
<organism evidence="2 3">
    <name type="scientific">Solidesulfovibrio aerotolerans</name>
    <dbReference type="NCBI Taxonomy" id="295255"/>
    <lineage>
        <taxon>Bacteria</taxon>
        <taxon>Pseudomonadati</taxon>
        <taxon>Thermodesulfobacteriota</taxon>
        <taxon>Desulfovibrionia</taxon>
        <taxon>Desulfovibrionales</taxon>
        <taxon>Desulfovibrionaceae</taxon>
        <taxon>Solidesulfovibrio</taxon>
    </lineage>
</organism>
<protein>
    <submittedName>
        <fullName evidence="2">DUF4881 domain-containing protein</fullName>
    </submittedName>
</protein>